<sequence>MMQEIEVLPSSDYPEAGNNGNLVLPFFKEIIERIHHVIHRIGGDGVGEQANSTQGKIVNYNPDDYLEHGQIVDPTTVHVPHVERIEEPILSSQQIEA</sequence>
<dbReference type="AlphaFoldDB" id="A0A1G1VLL4"/>
<accession>A0A1G1VLL4</accession>
<name>A0A1G1VLL4_9BACT</name>
<gene>
    <name evidence="1" type="ORF">A2785_01535</name>
</gene>
<protein>
    <submittedName>
        <fullName evidence="1">Uncharacterized protein</fullName>
    </submittedName>
</protein>
<evidence type="ECO:0000313" key="1">
    <source>
        <dbReference type="EMBL" id="OGY16255.1"/>
    </source>
</evidence>
<organism evidence="1 2">
    <name type="scientific">Candidatus Chisholmbacteria bacterium RIFCSPHIGHO2_01_FULL_49_18</name>
    <dbReference type="NCBI Taxonomy" id="1797590"/>
    <lineage>
        <taxon>Bacteria</taxon>
        <taxon>Candidatus Chisholmiibacteriota</taxon>
    </lineage>
</organism>
<reference evidence="1 2" key="1">
    <citation type="journal article" date="2016" name="Nat. Commun.">
        <title>Thousands of microbial genomes shed light on interconnected biogeochemical processes in an aquifer system.</title>
        <authorList>
            <person name="Anantharaman K."/>
            <person name="Brown C.T."/>
            <person name="Hug L.A."/>
            <person name="Sharon I."/>
            <person name="Castelle C.J."/>
            <person name="Probst A.J."/>
            <person name="Thomas B.C."/>
            <person name="Singh A."/>
            <person name="Wilkins M.J."/>
            <person name="Karaoz U."/>
            <person name="Brodie E.L."/>
            <person name="Williams K.H."/>
            <person name="Hubbard S.S."/>
            <person name="Banfield J.F."/>
        </authorList>
    </citation>
    <scope>NUCLEOTIDE SEQUENCE [LARGE SCALE GENOMIC DNA]</scope>
</reference>
<proteinExistence type="predicted"/>
<evidence type="ECO:0000313" key="2">
    <source>
        <dbReference type="Proteomes" id="UP000179069"/>
    </source>
</evidence>
<dbReference type="Proteomes" id="UP000179069">
    <property type="component" value="Unassembled WGS sequence"/>
</dbReference>
<comment type="caution">
    <text evidence="1">The sequence shown here is derived from an EMBL/GenBank/DDBJ whole genome shotgun (WGS) entry which is preliminary data.</text>
</comment>
<dbReference type="EMBL" id="MHCI01000018">
    <property type="protein sequence ID" value="OGY16255.1"/>
    <property type="molecule type" value="Genomic_DNA"/>
</dbReference>